<dbReference type="SUPFAM" id="SSF50249">
    <property type="entry name" value="Nucleic acid-binding proteins"/>
    <property type="match status" value="1"/>
</dbReference>
<reference evidence="1" key="1">
    <citation type="journal article" date="2021" name="Arch. Virol.">
        <title>First complete genome characterization of swinepox virus directly from a clinical sample indicates divergence of a Eurasian-lineage virus.</title>
        <authorList>
            <person name="Aasdev A."/>
            <person name="Mishra A."/>
            <person name="Bora D.P."/>
            <person name="Kurkure N.V."/>
            <person name="Barman N.N."/>
            <person name="Raut A.A."/>
        </authorList>
    </citation>
    <scope>NUCLEOTIDE SEQUENCE</scope>
    <source>
        <strain evidence="1">SwPV/India-Assam/16</strain>
    </source>
</reference>
<gene>
    <name evidence="1" type="primary">SwPV010</name>
</gene>
<dbReference type="EMBL" id="MW036632">
    <property type="protein sequence ID" value="QQG31501.1"/>
    <property type="molecule type" value="Genomic_DNA"/>
</dbReference>
<organism evidence="1">
    <name type="scientific">Swinepox virus</name>
    <name type="common">SWPV</name>
    <dbReference type="NCBI Taxonomy" id="10276"/>
    <lineage>
        <taxon>Viruses</taxon>
        <taxon>Varidnaviria</taxon>
        <taxon>Bamfordvirae</taxon>
        <taxon>Nucleocytoviricota</taxon>
        <taxon>Pokkesviricetes</taxon>
        <taxon>Chitovirales</taxon>
        <taxon>Poxviridae</taxon>
        <taxon>Chordopoxvirinae</taxon>
        <taxon>Suipoxvirus</taxon>
        <taxon>Suipoxvirus swinepox</taxon>
    </lineage>
</organism>
<proteinExistence type="predicted"/>
<protein>
    <submittedName>
        <fullName evidence="1">eIF2 alpha-like PKR inhibitor</fullName>
    </submittedName>
</protein>
<organismHost>
    <name type="scientific">Sus scrofa</name>
    <name type="common">Pig</name>
    <dbReference type="NCBI Taxonomy" id="9823"/>
</organismHost>
<dbReference type="InterPro" id="IPR016397">
    <property type="entry name" value="K3-like_poxvir"/>
</dbReference>
<dbReference type="SMR" id="A0A881SXV3"/>
<dbReference type="Proteomes" id="UP000671927">
    <property type="component" value="Segment"/>
</dbReference>
<accession>A0A881SXV3</accession>
<dbReference type="Gene3D" id="2.40.50.140">
    <property type="entry name" value="Nucleic acid-binding proteins"/>
    <property type="match status" value="1"/>
</dbReference>
<dbReference type="PIRSF" id="PIRSF003760">
    <property type="entry name" value="VAC_K3L_Serpin_prd"/>
    <property type="match status" value="1"/>
</dbReference>
<sequence length="86" mass="9787">MSTMNTLAFCYGLPNINDITQGIIFVRNNIFYSYLTDYAMEACILNYINIRADKIEDLKKSLVGKTISVRVIRVDVLKGYIDVSIV</sequence>
<dbReference type="KEGG" id="vg:932392"/>
<dbReference type="GO" id="GO:0030414">
    <property type="term" value="F:peptidase inhibitor activity"/>
    <property type="evidence" value="ECO:0007669"/>
    <property type="project" value="InterPro"/>
</dbReference>
<dbReference type="InterPro" id="IPR012340">
    <property type="entry name" value="NA-bd_OB-fold"/>
</dbReference>
<evidence type="ECO:0000313" key="1">
    <source>
        <dbReference type="EMBL" id="QQG31501.1"/>
    </source>
</evidence>
<dbReference type="OrthoDB" id="25587at10239"/>
<name>A0A881SXV3_SWPV</name>